<proteinExistence type="evidence at transcript level"/>
<evidence type="ECO:0000256" key="2">
    <source>
        <dbReference type="ARBA" id="ARBA00022606"/>
    </source>
</evidence>
<dbReference type="GO" id="GO:0004984">
    <property type="term" value="F:olfactory receptor activity"/>
    <property type="evidence" value="ECO:0007669"/>
    <property type="project" value="InterPro"/>
</dbReference>
<dbReference type="EMBL" id="OQ970344">
    <property type="protein sequence ID" value="WPO56451.1"/>
    <property type="molecule type" value="mRNA"/>
</dbReference>
<dbReference type="PANTHER" id="PTHR21137:SF42">
    <property type="entry name" value="ODORANT RECEPTOR 83A"/>
    <property type="match status" value="1"/>
</dbReference>
<comment type="subcellular location">
    <subcellularLocation>
        <location evidence="9">Cell membrane</location>
        <topology evidence="9">Multi-pass membrane protein</topology>
    </subcellularLocation>
    <subcellularLocation>
        <location evidence="1">Membrane</location>
        <topology evidence="1">Multi-pass membrane protein</topology>
    </subcellularLocation>
</comment>
<feature type="transmembrane region" description="Helical" evidence="9">
    <location>
        <begin position="77"/>
        <end position="97"/>
    </location>
</feature>
<dbReference type="AlphaFoldDB" id="A0AAU0QP17"/>
<reference evidence="10" key="1">
    <citation type="submission" date="2023-05" db="EMBL/GenBank/DDBJ databases">
        <authorList>
            <person name="Pathak J."/>
            <person name="Thiruvengadam V."/>
            <person name="Gracy G.R."/>
            <person name="M M."/>
        </authorList>
    </citation>
    <scope>NUCLEOTIDE SEQUENCE</scope>
    <source>
        <tissue evidence="10">Head and antenna</tissue>
    </source>
</reference>
<dbReference type="GO" id="GO:0005549">
    <property type="term" value="F:odorant binding"/>
    <property type="evidence" value="ECO:0007669"/>
    <property type="project" value="InterPro"/>
</dbReference>
<keyword evidence="4 9" id="KW-0552">Olfaction</keyword>
<protein>
    <recommendedName>
        <fullName evidence="9">Odorant receptor</fullName>
    </recommendedName>
</protein>
<keyword evidence="3 9" id="KW-0812">Transmembrane</keyword>
<dbReference type="GO" id="GO:0005886">
    <property type="term" value="C:plasma membrane"/>
    <property type="evidence" value="ECO:0007669"/>
    <property type="project" value="UniProtKB-SubCell"/>
</dbReference>
<name>A0AAU0QP17_9NEOP</name>
<sequence>MHINLSMYLHSSREVDVFSLNYMKLVRVLLKTVGAWPEDIMVGRPHRIQIYTVYLIFETSILIVGEFFFILNKFSQVSFFILGDVYIAMTLSFVTVYRAILPTLKRYGLIFKEFTDNVHLIHYKHKNEYSEALAKKIDKLSYYFSLFILGQMVSGVVSFNIPPSYNNYRKGAFRKVRPENITLQFSVHYMFPGFEQENNVIISTLINIFLSYICAFLICTLDLFLCLMVFQIIGHIKILEHSLKNFPTPQGKAERIGLRRESRLGTQTFIEVENAFNDDENETIRERIKACVQHHLFIVNFAENMSHFFGPLLVFNYMYHLISLSLLLMECLQGEPGAYTRYGPLTLMTLTQLMQLSVTFEIVGSESEKLKDEVYYVPWEYMSMSNQKSVGILLQRVQTPIHVTAMGVTDVGVQTMGRILKTTFSYFTLLQSLNV</sequence>
<keyword evidence="5 9" id="KW-1133">Transmembrane helix</keyword>
<evidence type="ECO:0000256" key="8">
    <source>
        <dbReference type="ARBA" id="ARBA00023224"/>
    </source>
</evidence>
<evidence type="ECO:0000313" key="10">
    <source>
        <dbReference type="EMBL" id="WPO56451.1"/>
    </source>
</evidence>
<evidence type="ECO:0000256" key="5">
    <source>
        <dbReference type="ARBA" id="ARBA00022989"/>
    </source>
</evidence>
<evidence type="ECO:0000256" key="9">
    <source>
        <dbReference type="RuleBase" id="RU351113"/>
    </source>
</evidence>
<organism evidence="10">
    <name type="scientific">Leucinodes orbonalis</name>
    <dbReference type="NCBI Taxonomy" id="711050"/>
    <lineage>
        <taxon>Eukaryota</taxon>
        <taxon>Metazoa</taxon>
        <taxon>Ecdysozoa</taxon>
        <taxon>Arthropoda</taxon>
        <taxon>Hexapoda</taxon>
        <taxon>Insecta</taxon>
        <taxon>Pterygota</taxon>
        <taxon>Neoptera</taxon>
        <taxon>Endopterygota</taxon>
        <taxon>Lepidoptera</taxon>
        <taxon>Glossata</taxon>
        <taxon>Ditrysia</taxon>
        <taxon>Pyraloidea</taxon>
        <taxon>Crambidae</taxon>
        <taxon>Spilomelinae</taxon>
        <taxon>Leucinodes</taxon>
    </lineage>
</organism>
<feature type="transmembrane region" description="Helical" evidence="9">
    <location>
        <begin position="140"/>
        <end position="161"/>
    </location>
</feature>
<dbReference type="PANTHER" id="PTHR21137">
    <property type="entry name" value="ODORANT RECEPTOR"/>
    <property type="match status" value="1"/>
</dbReference>
<dbReference type="GO" id="GO:0007165">
    <property type="term" value="P:signal transduction"/>
    <property type="evidence" value="ECO:0007669"/>
    <property type="project" value="UniProtKB-KW"/>
</dbReference>
<evidence type="ECO:0000256" key="6">
    <source>
        <dbReference type="ARBA" id="ARBA00023136"/>
    </source>
</evidence>
<dbReference type="Pfam" id="PF02949">
    <property type="entry name" value="7tm_6"/>
    <property type="match status" value="1"/>
</dbReference>
<comment type="similarity">
    <text evidence="9">Belongs to the insect chemoreceptor superfamily. Heteromeric odorant receptor channel (TC 1.A.69) family.</text>
</comment>
<evidence type="ECO:0000256" key="4">
    <source>
        <dbReference type="ARBA" id="ARBA00022725"/>
    </source>
</evidence>
<feature type="transmembrane region" description="Helical" evidence="9">
    <location>
        <begin position="200"/>
        <end position="230"/>
    </location>
</feature>
<keyword evidence="7 9" id="KW-0675">Receptor</keyword>
<keyword evidence="2 9" id="KW-0716">Sensory transduction</keyword>
<evidence type="ECO:0000256" key="7">
    <source>
        <dbReference type="ARBA" id="ARBA00023170"/>
    </source>
</evidence>
<keyword evidence="6 9" id="KW-0472">Membrane</keyword>
<feature type="transmembrane region" description="Helical" evidence="9">
    <location>
        <begin position="51"/>
        <end position="71"/>
    </location>
</feature>
<keyword evidence="8 9" id="KW-0807">Transducer</keyword>
<evidence type="ECO:0000256" key="3">
    <source>
        <dbReference type="ARBA" id="ARBA00022692"/>
    </source>
</evidence>
<evidence type="ECO:0000256" key="1">
    <source>
        <dbReference type="ARBA" id="ARBA00004141"/>
    </source>
</evidence>
<dbReference type="InterPro" id="IPR004117">
    <property type="entry name" value="7tm6_olfct_rcpt"/>
</dbReference>
<accession>A0AAU0QP17</accession>
<comment type="caution">
    <text evidence="9">Lacks conserved residue(s) required for the propagation of feature annotation.</text>
</comment>